<reference evidence="2 3" key="1">
    <citation type="journal article" date="2012" name="Science">
        <title>The Paleozoic origin of enzymatic lignin decomposition reconstructed from 31 fungal genomes.</title>
        <authorList>
            <person name="Floudas D."/>
            <person name="Binder M."/>
            <person name="Riley R."/>
            <person name="Barry K."/>
            <person name="Blanchette R.A."/>
            <person name="Henrissat B."/>
            <person name="Martinez A.T."/>
            <person name="Otillar R."/>
            <person name="Spatafora J.W."/>
            <person name="Yadav J.S."/>
            <person name="Aerts A."/>
            <person name="Benoit I."/>
            <person name="Boyd A."/>
            <person name="Carlson A."/>
            <person name="Copeland A."/>
            <person name="Coutinho P.M."/>
            <person name="de Vries R.P."/>
            <person name="Ferreira P."/>
            <person name="Findley K."/>
            <person name="Foster B."/>
            <person name="Gaskell J."/>
            <person name="Glotzer D."/>
            <person name="Gorecki P."/>
            <person name="Heitman J."/>
            <person name="Hesse C."/>
            <person name="Hori C."/>
            <person name="Igarashi K."/>
            <person name="Jurgens J.A."/>
            <person name="Kallen N."/>
            <person name="Kersten P."/>
            <person name="Kohler A."/>
            <person name="Kuees U."/>
            <person name="Kumar T.K.A."/>
            <person name="Kuo A."/>
            <person name="LaButti K."/>
            <person name="Larrondo L.F."/>
            <person name="Lindquist E."/>
            <person name="Ling A."/>
            <person name="Lombard V."/>
            <person name="Lucas S."/>
            <person name="Lundell T."/>
            <person name="Martin R."/>
            <person name="McLaughlin D.J."/>
            <person name="Morgenstern I."/>
            <person name="Morin E."/>
            <person name="Murat C."/>
            <person name="Nagy L.G."/>
            <person name="Nolan M."/>
            <person name="Ohm R.A."/>
            <person name="Patyshakuliyeva A."/>
            <person name="Rokas A."/>
            <person name="Ruiz-Duenas F.J."/>
            <person name="Sabat G."/>
            <person name="Salamov A."/>
            <person name="Samejima M."/>
            <person name="Schmutz J."/>
            <person name="Slot J.C."/>
            <person name="St John F."/>
            <person name="Stenlid J."/>
            <person name="Sun H."/>
            <person name="Sun S."/>
            <person name="Syed K."/>
            <person name="Tsang A."/>
            <person name="Wiebenga A."/>
            <person name="Young D."/>
            <person name="Pisabarro A."/>
            <person name="Eastwood D.C."/>
            <person name="Martin F."/>
            <person name="Cullen D."/>
            <person name="Grigoriev I.V."/>
            <person name="Hibbett D.S."/>
        </authorList>
    </citation>
    <scope>NUCLEOTIDE SEQUENCE [LARGE SCALE GENOMIC DNA]</scope>
    <source>
        <strain evidence="2 3">MD-104</strain>
    </source>
</reference>
<protein>
    <submittedName>
        <fullName evidence="2">Gpi1-domain-containing protein</fullName>
    </submittedName>
</protein>
<keyword evidence="1" id="KW-1133">Transmembrane helix</keyword>
<dbReference type="STRING" id="742152.A0A2H3JLG9"/>
<dbReference type="GO" id="GO:0016020">
    <property type="term" value="C:membrane"/>
    <property type="evidence" value="ECO:0007669"/>
    <property type="project" value="InterPro"/>
</dbReference>
<dbReference type="GO" id="GO:0005783">
    <property type="term" value="C:endoplasmic reticulum"/>
    <property type="evidence" value="ECO:0007669"/>
    <property type="project" value="TreeGrafter"/>
</dbReference>
<keyword evidence="3" id="KW-1185">Reference proteome</keyword>
<proteinExistence type="predicted"/>
<dbReference type="PANTHER" id="PTHR21329">
    <property type="entry name" value="PHOSPHATIDYLINOSITOL N-ACETYLGLUCOSAMINYLTRANSFERASE SUBUNIT Q-RELATED"/>
    <property type="match status" value="1"/>
</dbReference>
<dbReference type="InterPro" id="IPR007720">
    <property type="entry name" value="PigQ/GPI1"/>
</dbReference>
<sequence>MRQQDTSTVFWPIDLLPCSGFCYGWDSDPICVAGIVQADTKDAAEKILSVAQNDPHWLALWDHRAKSAVVLGHCSVSDRREVIVRLGHVTLNPLNPGNGQPRTVVHYQRPKRDAMRFYSLDSRELDILYSQIVIPSTSPLYQKSVEVLEQDFTRPLLASPFDNETLNQINAAYSLANIVSRTALGNIENIGALHSSPSVQSGSRATTTDLECNGRHLRRMKLLLFAIYHLLSNLLITVEQIDVRAEQARFMYNHVPAIRSNENSSSIDSISRYIKFYNCVWLVLNDIIIGVAFGSFLCENSLLLSQLLDYYAQSYLVNSIRQGLMWLNNWPAGLKLNTELSEFYCHTFIGTISIWGHVLQNAAPYYPSILWIVGAMGCCGMTMIVSLLSDLLNILTLHIYLCYCLSTAAFSLELSLSASLWNLFRGKRYNVLRNRLDSWDYDMDQLLLGTILFVLVAFLYPTVLVYYALFAITYLAIILVQAVLDTVSALLNHFPLFALMLRVKDPMRLPGFIRARGTVQKQLV</sequence>
<feature type="transmembrane region" description="Helical" evidence="1">
    <location>
        <begin position="474"/>
        <end position="499"/>
    </location>
</feature>
<gene>
    <name evidence="2" type="ORF">WOLCODRAFT_134560</name>
</gene>
<organism evidence="2 3">
    <name type="scientific">Wolfiporia cocos (strain MD-104)</name>
    <name type="common">Brown rot fungus</name>
    <dbReference type="NCBI Taxonomy" id="742152"/>
    <lineage>
        <taxon>Eukaryota</taxon>
        <taxon>Fungi</taxon>
        <taxon>Dikarya</taxon>
        <taxon>Basidiomycota</taxon>
        <taxon>Agaricomycotina</taxon>
        <taxon>Agaricomycetes</taxon>
        <taxon>Polyporales</taxon>
        <taxon>Phaeolaceae</taxon>
        <taxon>Wolfiporia</taxon>
    </lineage>
</organism>
<dbReference type="OrthoDB" id="70250at2759"/>
<accession>A0A2H3JLG9</accession>
<feature type="transmembrane region" description="Helical" evidence="1">
    <location>
        <begin position="280"/>
        <end position="298"/>
    </location>
</feature>
<dbReference type="EMBL" id="KB467931">
    <property type="protein sequence ID" value="PCH37484.1"/>
    <property type="molecule type" value="Genomic_DNA"/>
</dbReference>
<feature type="transmembrane region" description="Helical" evidence="1">
    <location>
        <begin position="445"/>
        <end position="468"/>
    </location>
</feature>
<evidence type="ECO:0000313" key="2">
    <source>
        <dbReference type="EMBL" id="PCH37484.1"/>
    </source>
</evidence>
<dbReference type="GO" id="GO:0006506">
    <property type="term" value="P:GPI anchor biosynthetic process"/>
    <property type="evidence" value="ECO:0007669"/>
    <property type="project" value="InterPro"/>
</dbReference>
<feature type="transmembrane region" description="Helical" evidence="1">
    <location>
        <begin position="369"/>
        <end position="389"/>
    </location>
</feature>
<dbReference type="Pfam" id="PF05024">
    <property type="entry name" value="Gpi1"/>
    <property type="match status" value="1"/>
</dbReference>
<dbReference type="Proteomes" id="UP000218811">
    <property type="component" value="Unassembled WGS sequence"/>
</dbReference>
<dbReference type="OMA" id="RNRLDSW"/>
<keyword evidence="1" id="KW-0812">Transmembrane</keyword>
<dbReference type="PANTHER" id="PTHR21329:SF3">
    <property type="entry name" value="PHOSPHATIDYLINOSITOL N-ACETYLGLUCOSAMINYLTRANSFERASE SUBUNIT Q"/>
    <property type="match status" value="1"/>
</dbReference>
<evidence type="ECO:0000313" key="3">
    <source>
        <dbReference type="Proteomes" id="UP000218811"/>
    </source>
</evidence>
<keyword evidence="1" id="KW-0472">Membrane</keyword>
<feature type="transmembrane region" description="Helical" evidence="1">
    <location>
        <begin position="395"/>
        <end position="424"/>
    </location>
</feature>
<dbReference type="AlphaFoldDB" id="A0A2H3JLG9"/>
<name>A0A2H3JLG9_WOLCO</name>
<evidence type="ECO:0000256" key="1">
    <source>
        <dbReference type="SAM" id="Phobius"/>
    </source>
</evidence>